<dbReference type="InterPro" id="IPR011014">
    <property type="entry name" value="MscS_channel_TM-2"/>
</dbReference>
<keyword evidence="5 7" id="KW-1133">Transmembrane helix</keyword>
<dbReference type="InterPro" id="IPR008910">
    <property type="entry name" value="MSC_TM_helix"/>
</dbReference>
<evidence type="ECO:0000256" key="3">
    <source>
        <dbReference type="ARBA" id="ARBA00022475"/>
    </source>
</evidence>
<evidence type="ECO:0000256" key="5">
    <source>
        <dbReference type="ARBA" id="ARBA00022989"/>
    </source>
</evidence>
<dbReference type="Gene3D" id="3.30.70.100">
    <property type="match status" value="1"/>
</dbReference>
<comment type="caution">
    <text evidence="10">The sequence shown here is derived from an EMBL/GenBank/DDBJ whole genome shotgun (WGS) entry which is preliminary data.</text>
</comment>
<dbReference type="EMBL" id="JAHZSS010000001">
    <property type="protein sequence ID" value="MBW8189612.1"/>
    <property type="molecule type" value="Genomic_DNA"/>
</dbReference>
<keyword evidence="3" id="KW-1003">Cell membrane</keyword>
<feature type="domain" description="Mechanosensitive ion channel MscS" evidence="8">
    <location>
        <begin position="102"/>
        <end position="167"/>
    </location>
</feature>
<evidence type="ECO:0000259" key="8">
    <source>
        <dbReference type="Pfam" id="PF00924"/>
    </source>
</evidence>
<dbReference type="Pfam" id="PF21082">
    <property type="entry name" value="MS_channel_3rd"/>
    <property type="match status" value="1"/>
</dbReference>
<gene>
    <name evidence="10" type="ORF">K0504_01075</name>
</gene>
<organism evidence="10 11">
    <name type="scientific">Neiella holothuriorum</name>
    <dbReference type="NCBI Taxonomy" id="2870530"/>
    <lineage>
        <taxon>Bacteria</taxon>
        <taxon>Pseudomonadati</taxon>
        <taxon>Pseudomonadota</taxon>
        <taxon>Gammaproteobacteria</taxon>
        <taxon>Alteromonadales</taxon>
        <taxon>Echinimonadaceae</taxon>
        <taxon>Neiella</taxon>
    </lineage>
</organism>
<feature type="transmembrane region" description="Helical" evidence="7">
    <location>
        <begin position="12"/>
        <end position="33"/>
    </location>
</feature>
<evidence type="ECO:0000256" key="2">
    <source>
        <dbReference type="ARBA" id="ARBA00008017"/>
    </source>
</evidence>
<feature type="transmembrane region" description="Helical" evidence="7">
    <location>
        <begin position="83"/>
        <end position="115"/>
    </location>
</feature>
<dbReference type="InterPro" id="IPR006686">
    <property type="entry name" value="MscS_channel_CS"/>
</dbReference>
<dbReference type="PROSITE" id="PS01246">
    <property type="entry name" value="UPF0003"/>
    <property type="match status" value="1"/>
</dbReference>
<dbReference type="SUPFAM" id="SSF82689">
    <property type="entry name" value="Mechanosensitive channel protein MscS (YggB), C-terminal domain"/>
    <property type="match status" value="1"/>
</dbReference>
<keyword evidence="7" id="KW-0407">Ion channel</keyword>
<dbReference type="SUPFAM" id="SSF82861">
    <property type="entry name" value="Mechanosensitive channel protein MscS (YggB), transmembrane region"/>
    <property type="match status" value="1"/>
</dbReference>
<dbReference type="InterPro" id="IPR023408">
    <property type="entry name" value="MscS_beta-dom_sf"/>
</dbReference>
<dbReference type="SUPFAM" id="SSF50182">
    <property type="entry name" value="Sm-like ribonucleoproteins"/>
    <property type="match status" value="1"/>
</dbReference>
<dbReference type="PANTHER" id="PTHR30221:SF1">
    <property type="entry name" value="SMALL-CONDUCTANCE MECHANOSENSITIVE CHANNEL"/>
    <property type="match status" value="1"/>
</dbReference>
<dbReference type="InterPro" id="IPR011066">
    <property type="entry name" value="MscS_channel_C_sf"/>
</dbReference>
<comment type="function">
    <text evidence="7">Mechanosensitive channel that participates in the regulation of osmotic pressure changes within the cell, opening in response to stretch forces in the membrane lipid bilayer, without the need for other proteins. Contributes to normal resistance to hypoosmotic shock. Forms an ion channel of 1.0 nanosiemens conductance with a slight preference for anions.</text>
</comment>
<comment type="caution">
    <text evidence="7">Lacks conserved residue(s) required for the propagation of feature annotation.</text>
</comment>
<feature type="domain" description="Mechanosensitive ion channel MscS C-terminal" evidence="9">
    <location>
        <begin position="174"/>
        <end position="256"/>
    </location>
</feature>
<comment type="similarity">
    <text evidence="2 7">Belongs to the MscS (TC 1.A.23) family.</text>
</comment>
<evidence type="ECO:0000256" key="4">
    <source>
        <dbReference type="ARBA" id="ARBA00022692"/>
    </source>
</evidence>
<dbReference type="Pfam" id="PF00924">
    <property type="entry name" value="MS_channel_2nd"/>
    <property type="match status" value="1"/>
</dbReference>
<evidence type="ECO:0000256" key="6">
    <source>
        <dbReference type="ARBA" id="ARBA00023136"/>
    </source>
</evidence>
<protein>
    <recommendedName>
        <fullName evidence="7">Small-conductance mechanosensitive channel</fullName>
    </recommendedName>
</protein>
<comment type="subunit">
    <text evidence="7">Homoheptamer.</text>
</comment>
<dbReference type="PANTHER" id="PTHR30221">
    <property type="entry name" value="SMALL-CONDUCTANCE MECHANOSENSITIVE CHANNEL"/>
    <property type="match status" value="1"/>
</dbReference>
<evidence type="ECO:0000256" key="7">
    <source>
        <dbReference type="RuleBase" id="RU369025"/>
    </source>
</evidence>
<dbReference type="InterPro" id="IPR006685">
    <property type="entry name" value="MscS_channel_2nd"/>
</dbReference>
<feature type="transmembrane region" description="Helical" evidence="7">
    <location>
        <begin position="53"/>
        <end position="77"/>
    </location>
</feature>
<dbReference type="InterPro" id="IPR045275">
    <property type="entry name" value="MscS_archaea/bacteria_type"/>
</dbReference>
<proteinExistence type="inferred from homology"/>
<dbReference type="InterPro" id="IPR049278">
    <property type="entry name" value="MS_channel_C"/>
</dbReference>
<sequence length="271" mass="29462">MENYVEQGVTLAMAYLPKVLLAIVFLWVGWWAIKKVLGLTDLAMSKKDVEPSLRGFLTSVLGALLKVALVISVATMVGIEMTAFIAVLGAAGLAVGMALSGTLQNFAGGVIILLFKPYKVGDVIEAQGFIGSVSDIQIFVTILKTPDNKTIIIPNAPLSTGSLVNYSIEKTRRVDFVFGIGYGDDIDEARAVIQGIVDADERVMSDPEPFIKVGELADSSVNFTVRLWVNSEDYWGVHFDTIEAVKKSFDSKGVSIPFPQQDVYLHKVENQ</sequence>
<dbReference type="RefSeq" id="WP_220102287.1">
    <property type="nucleotide sequence ID" value="NZ_JAHZSS010000001.1"/>
</dbReference>
<evidence type="ECO:0000259" key="9">
    <source>
        <dbReference type="Pfam" id="PF21082"/>
    </source>
</evidence>
<evidence type="ECO:0000313" key="11">
    <source>
        <dbReference type="Proteomes" id="UP001166251"/>
    </source>
</evidence>
<keyword evidence="4 7" id="KW-0812">Transmembrane</keyword>
<dbReference type="Proteomes" id="UP001166251">
    <property type="component" value="Unassembled WGS sequence"/>
</dbReference>
<evidence type="ECO:0000256" key="1">
    <source>
        <dbReference type="ARBA" id="ARBA00004651"/>
    </source>
</evidence>
<dbReference type="Pfam" id="PF05552">
    <property type="entry name" value="MS_channel_1st_1"/>
    <property type="match status" value="1"/>
</dbReference>
<reference evidence="10" key="1">
    <citation type="submission" date="2021-07" db="EMBL/GenBank/DDBJ databases">
        <title>Neiella marina sp. nov., isolated from the intestinal content of sea cucumber Apostichopus japonicus.</title>
        <authorList>
            <person name="Bai X."/>
        </authorList>
    </citation>
    <scope>NUCLEOTIDE SEQUENCE</scope>
    <source>
        <strain evidence="10">126</strain>
    </source>
</reference>
<accession>A0ABS7EB97</accession>
<comment type="subcellular location">
    <subcellularLocation>
        <location evidence="7">Cell inner membrane</location>
        <topology evidence="7">Multi-pass membrane protein</topology>
    </subcellularLocation>
    <subcellularLocation>
        <location evidence="1">Cell membrane</location>
        <topology evidence="1">Multi-pass membrane protein</topology>
    </subcellularLocation>
</comment>
<evidence type="ECO:0000313" key="10">
    <source>
        <dbReference type="EMBL" id="MBW8189612.1"/>
    </source>
</evidence>
<name>A0ABS7EB97_9GAMM</name>
<keyword evidence="7" id="KW-0813">Transport</keyword>
<keyword evidence="11" id="KW-1185">Reference proteome</keyword>
<keyword evidence="6 7" id="KW-0472">Membrane</keyword>
<dbReference type="Gene3D" id="2.30.30.60">
    <property type="match status" value="1"/>
</dbReference>
<dbReference type="Gene3D" id="1.10.287.1260">
    <property type="match status" value="1"/>
</dbReference>
<dbReference type="InterPro" id="IPR010920">
    <property type="entry name" value="LSM_dom_sf"/>
</dbReference>
<keyword evidence="7" id="KW-0406">Ion transport</keyword>
<keyword evidence="7" id="KW-0997">Cell inner membrane</keyword>